<reference evidence="1" key="1">
    <citation type="submission" date="2013-11" db="EMBL/GenBank/DDBJ databases">
        <title>Microbial diversity, functional groups and degradation webs in Northern and Southern Mediterranean and Red Sea marine crude oil polluted sites.</title>
        <authorList>
            <person name="Daffonchio D."/>
            <person name="Mapelli F."/>
            <person name="Ferrer M."/>
            <person name="Richter M."/>
            <person name="Cherif A."/>
            <person name="Malkawi H.I."/>
            <person name="Yakimov M.M."/>
            <person name="Abdel-Fattah Y.R."/>
            <person name="Blaghen M."/>
            <person name="Golyshin P.N."/>
            <person name="Kalogerakis N."/>
            <person name="Boon N."/>
            <person name="Magagnini M."/>
            <person name="Fava F."/>
        </authorList>
    </citation>
    <scope>NUCLEOTIDE SEQUENCE</scope>
</reference>
<gene>
    <name evidence="1" type="ORF">MGSAQ_000691</name>
</gene>
<dbReference type="AlphaFoldDB" id="A0A1B6NWH8"/>
<organism evidence="1">
    <name type="scientific">marine sediment metagenome</name>
    <dbReference type="NCBI Taxonomy" id="412755"/>
    <lineage>
        <taxon>unclassified sequences</taxon>
        <taxon>metagenomes</taxon>
        <taxon>ecological metagenomes</taxon>
    </lineage>
</organism>
<accession>A0A1B6NWH8</accession>
<name>A0A1B6NWH8_9ZZZZ</name>
<dbReference type="EMBL" id="AYSL01000323">
    <property type="protein sequence ID" value="KTF07815.1"/>
    <property type="molecule type" value="Genomic_DNA"/>
</dbReference>
<proteinExistence type="predicted"/>
<comment type="caution">
    <text evidence="1">The sequence shown here is derived from an EMBL/GenBank/DDBJ whole genome shotgun (WGS) entry which is preliminary data.</text>
</comment>
<protein>
    <submittedName>
        <fullName evidence="1">Uncharacterized protein</fullName>
    </submittedName>
</protein>
<sequence length="22" mass="2556">SVFRLRLLDALAKYNKGYSLLD</sequence>
<evidence type="ECO:0000313" key="1">
    <source>
        <dbReference type="EMBL" id="KTF07815.1"/>
    </source>
</evidence>
<feature type="non-terminal residue" evidence="1">
    <location>
        <position position="1"/>
    </location>
</feature>